<protein>
    <submittedName>
        <fullName evidence="4">DUF4179 domain-containing protein</fullName>
    </submittedName>
</protein>
<name>A0ABU6P1V9_9BACI</name>
<evidence type="ECO:0000313" key="5">
    <source>
        <dbReference type="Proteomes" id="UP001342826"/>
    </source>
</evidence>
<feature type="transmembrane region" description="Helical" evidence="1">
    <location>
        <begin position="51"/>
        <end position="73"/>
    </location>
</feature>
<organism evidence="4 5">
    <name type="scientific">Metabacillus fastidiosus</name>
    <dbReference type="NCBI Taxonomy" id="1458"/>
    <lineage>
        <taxon>Bacteria</taxon>
        <taxon>Bacillati</taxon>
        <taxon>Bacillota</taxon>
        <taxon>Bacilli</taxon>
        <taxon>Bacillales</taxon>
        <taxon>Bacillaceae</taxon>
        <taxon>Metabacillus</taxon>
    </lineage>
</organism>
<dbReference type="InterPro" id="IPR025436">
    <property type="entry name" value="DUF4179"/>
</dbReference>
<proteinExistence type="predicted"/>
<accession>A0ABU6P1V9</accession>
<dbReference type="Proteomes" id="UP001342826">
    <property type="component" value="Unassembled WGS sequence"/>
</dbReference>
<comment type="caution">
    <text evidence="4">The sequence shown here is derived from an EMBL/GenBank/DDBJ whole genome shotgun (WGS) entry which is preliminary data.</text>
</comment>
<keyword evidence="1" id="KW-0472">Membrane</keyword>
<dbReference type="RefSeq" id="WP_328015486.1">
    <property type="nucleotide sequence ID" value="NZ_JARTFS010000012.1"/>
</dbReference>
<sequence length="373" mass="41719">MKKDIYELLNDVTVDEADFEEVEVTEMEKARLKKILKNSLPKKKSKWKKPVFAAAAVLCLSTATFGLAFPTYASQVPIIGDIFRFLDNDRTGLYDNYKEYANELNVTKESNGVKITVNDAVFDGKTITLTYSLESEKDLGESPYTLDFVNVKGSHGASGSSIIKKVGENKYVGLLTATQMIEESDEVNVNWSIGEVNTDPEMKEETIKGNWDFSFYLKAAERNNLPIHKSTEENGVKVSIGKIMFTPMSFTVDYSQDVSKGGRKNWDVVNVDLEIKDDLGNSYSGQGNGGSGDSDGSHMDWSKTFMKLDEKATKLIVTPHVNYYNYGKGGMESTSAEILENGEEKITELKSSNNNKKMRDERKLDDIVIELKK</sequence>
<keyword evidence="1" id="KW-0812">Transmembrane</keyword>
<dbReference type="EMBL" id="JARTFS010000012">
    <property type="protein sequence ID" value="MED4402647.1"/>
    <property type="molecule type" value="Genomic_DNA"/>
</dbReference>
<gene>
    <name evidence="4" type="ORF">P9271_15115</name>
</gene>
<keyword evidence="1" id="KW-1133">Transmembrane helix</keyword>
<evidence type="ECO:0000256" key="1">
    <source>
        <dbReference type="SAM" id="Phobius"/>
    </source>
</evidence>
<evidence type="ECO:0000313" key="4">
    <source>
        <dbReference type="EMBL" id="MED4402647.1"/>
    </source>
</evidence>
<dbReference type="Gene3D" id="2.60.40.1630">
    <property type="entry name" value="bacillus anthracis domain"/>
    <property type="match status" value="1"/>
</dbReference>
<dbReference type="Gene3D" id="2.60.40.1640">
    <property type="entry name" value="Conserved domain protein"/>
    <property type="match status" value="1"/>
</dbReference>
<dbReference type="Pfam" id="PF13786">
    <property type="entry name" value="DUF4179"/>
    <property type="match status" value="1"/>
</dbReference>
<feature type="domain" description="DUF5643" evidence="3">
    <location>
        <begin position="224"/>
        <end position="340"/>
    </location>
</feature>
<dbReference type="Pfam" id="PF18705">
    <property type="entry name" value="DUF5643"/>
    <property type="match status" value="1"/>
</dbReference>
<evidence type="ECO:0000259" key="3">
    <source>
        <dbReference type="Pfam" id="PF18705"/>
    </source>
</evidence>
<keyword evidence="5" id="KW-1185">Reference proteome</keyword>
<evidence type="ECO:0000259" key="2">
    <source>
        <dbReference type="Pfam" id="PF13786"/>
    </source>
</evidence>
<feature type="domain" description="DUF4179" evidence="2">
    <location>
        <begin position="42"/>
        <end position="135"/>
    </location>
</feature>
<reference evidence="4 5" key="1">
    <citation type="submission" date="2023-03" db="EMBL/GenBank/DDBJ databases">
        <title>Bacillus Genome Sequencing.</title>
        <authorList>
            <person name="Dunlap C."/>
        </authorList>
    </citation>
    <scope>NUCLEOTIDE SEQUENCE [LARGE SCALE GENOMIC DNA]</scope>
    <source>
        <strain evidence="4 5">NRS-1717</strain>
    </source>
</reference>
<dbReference type="InterPro" id="IPR040680">
    <property type="entry name" value="DUF5643"/>
</dbReference>